<dbReference type="EMBL" id="UXUI01007930">
    <property type="protein sequence ID" value="VDD89938.1"/>
    <property type="molecule type" value="Genomic_DNA"/>
</dbReference>
<dbReference type="STRING" id="51028.A0A0N4V4F6"/>
<dbReference type="GO" id="GO:0005886">
    <property type="term" value="C:plasma membrane"/>
    <property type="evidence" value="ECO:0007669"/>
    <property type="project" value="TreeGrafter"/>
</dbReference>
<organism evidence="10">
    <name type="scientific">Enterobius vermicularis</name>
    <name type="common">Human pinworm</name>
    <dbReference type="NCBI Taxonomy" id="51028"/>
    <lineage>
        <taxon>Eukaryota</taxon>
        <taxon>Metazoa</taxon>
        <taxon>Ecdysozoa</taxon>
        <taxon>Nematoda</taxon>
        <taxon>Chromadorea</taxon>
        <taxon>Rhabditida</taxon>
        <taxon>Spirurina</taxon>
        <taxon>Oxyuridomorpha</taxon>
        <taxon>Oxyuroidea</taxon>
        <taxon>Oxyuridae</taxon>
        <taxon>Enterobius</taxon>
    </lineage>
</organism>
<dbReference type="GO" id="GO:0008195">
    <property type="term" value="F:phosphatidate phosphatase activity"/>
    <property type="evidence" value="ECO:0007669"/>
    <property type="project" value="TreeGrafter"/>
</dbReference>
<keyword evidence="9" id="KW-1185">Reference proteome</keyword>
<dbReference type="SUPFAM" id="SSF48317">
    <property type="entry name" value="Acid phosphatase/Vanadium-dependent haloperoxidase"/>
    <property type="match status" value="1"/>
</dbReference>
<dbReference type="Gene3D" id="1.20.144.10">
    <property type="entry name" value="Phosphatidic acid phosphatase type 2/haloperoxidase"/>
    <property type="match status" value="1"/>
</dbReference>
<dbReference type="Proteomes" id="UP000274131">
    <property type="component" value="Unassembled WGS sequence"/>
</dbReference>
<reference evidence="8 9" key="2">
    <citation type="submission" date="2018-10" db="EMBL/GenBank/DDBJ databases">
        <authorList>
            <consortium name="Pathogen Informatics"/>
        </authorList>
    </citation>
    <scope>NUCLEOTIDE SEQUENCE [LARGE SCALE GENOMIC DNA]</scope>
</reference>
<gene>
    <name evidence="8" type="ORF">EVEC_LOCUS4689</name>
</gene>
<feature type="domain" description="Phosphatidic acid phosphatase type 2/haloperoxidase" evidence="7">
    <location>
        <begin position="32"/>
        <end position="86"/>
    </location>
</feature>
<keyword evidence="3 6" id="KW-0812">Transmembrane</keyword>
<comment type="similarity">
    <text evidence="2">Belongs to the PA-phosphatase related phosphoesterase family.</text>
</comment>
<evidence type="ECO:0000313" key="8">
    <source>
        <dbReference type="EMBL" id="VDD89938.1"/>
    </source>
</evidence>
<dbReference type="InterPro" id="IPR000326">
    <property type="entry name" value="PAP2/HPO"/>
</dbReference>
<protein>
    <submittedName>
        <fullName evidence="10">AcidPPc domain-containing protein</fullName>
    </submittedName>
</protein>
<dbReference type="PANTHER" id="PTHR10165">
    <property type="entry name" value="LIPID PHOSPHATE PHOSPHATASE"/>
    <property type="match status" value="1"/>
</dbReference>
<sequence length="158" mass="17746">MISLLSQEYERQRALPALRFQIYLHSRLPRRMYGVLLLPALQVLHVIVALYVGYSRISDHKHHATDVLAGFLVGVFTAIVSSVYWARLRKRRCPFGNHRSQLLISSAEPPISSRVTGGSGADDIPNRQLSQLSSFTREINPEATSVVDQSELHSVRIA</sequence>
<evidence type="ECO:0000313" key="9">
    <source>
        <dbReference type="Proteomes" id="UP000274131"/>
    </source>
</evidence>
<dbReference type="Pfam" id="PF01569">
    <property type="entry name" value="PAP2"/>
    <property type="match status" value="1"/>
</dbReference>
<evidence type="ECO:0000256" key="6">
    <source>
        <dbReference type="SAM" id="Phobius"/>
    </source>
</evidence>
<keyword evidence="4 6" id="KW-1133">Transmembrane helix</keyword>
<accession>A0A0N4V4F6</accession>
<name>A0A0N4V4F6_ENTVE</name>
<evidence type="ECO:0000313" key="10">
    <source>
        <dbReference type="WBParaSite" id="EVEC_0000500501-mRNA-1"/>
    </source>
</evidence>
<dbReference type="PANTHER" id="PTHR10165:SF103">
    <property type="entry name" value="PHOSPHOLIPID PHOSPHATASE HOMOLOG 1.2 HOMOLOG"/>
    <property type="match status" value="1"/>
</dbReference>
<evidence type="ECO:0000256" key="3">
    <source>
        <dbReference type="ARBA" id="ARBA00022692"/>
    </source>
</evidence>
<evidence type="ECO:0000256" key="4">
    <source>
        <dbReference type="ARBA" id="ARBA00022989"/>
    </source>
</evidence>
<feature type="transmembrane region" description="Helical" evidence="6">
    <location>
        <begin position="33"/>
        <end position="55"/>
    </location>
</feature>
<dbReference type="WBParaSite" id="EVEC_0000500501-mRNA-1">
    <property type="protein sequence ID" value="EVEC_0000500501-mRNA-1"/>
    <property type="gene ID" value="EVEC_0000500501"/>
</dbReference>
<reference evidence="10" key="1">
    <citation type="submission" date="2017-02" db="UniProtKB">
        <authorList>
            <consortium name="WormBaseParasite"/>
        </authorList>
    </citation>
    <scope>IDENTIFICATION</scope>
</reference>
<dbReference type="GO" id="GO:0046839">
    <property type="term" value="P:phospholipid dephosphorylation"/>
    <property type="evidence" value="ECO:0007669"/>
    <property type="project" value="TreeGrafter"/>
</dbReference>
<dbReference type="AlphaFoldDB" id="A0A0N4V4F6"/>
<comment type="subcellular location">
    <subcellularLocation>
        <location evidence="1">Membrane</location>
        <topology evidence="1">Multi-pass membrane protein</topology>
    </subcellularLocation>
</comment>
<evidence type="ECO:0000256" key="1">
    <source>
        <dbReference type="ARBA" id="ARBA00004141"/>
    </source>
</evidence>
<feature type="transmembrane region" description="Helical" evidence="6">
    <location>
        <begin position="67"/>
        <end position="86"/>
    </location>
</feature>
<proteinExistence type="inferred from homology"/>
<dbReference type="GO" id="GO:0006644">
    <property type="term" value="P:phospholipid metabolic process"/>
    <property type="evidence" value="ECO:0007669"/>
    <property type="project" value="InterPro"/>
</dbReference>
<dbReference type="GO" id="GO:0007165">
    <property type="term" value="P:signal transduction"/>
    <property type="evidence" value="ECO:0007669"/>
    <property type="project" value="TreeGrafter"/>
</dbReference>
<dbReference type="InterPro" id="IPR043216">
    <property type="entry name" value="PAP-like"/>
</dbReference>
<evidence type="ECO:0000259" key="7">
    <source>
        <dbReference type="Pfam" id="PF01569"/>
    </source>
</evidence>
<dbReference type="InterPro" id="IPR036938">
    <property type="entry name" value="PAP2/HPO_sf"/>
</dbReference>
<evidence type="ECO:0000256" key="2">
    <source>
        <dbReference type="ARBA" id="ARBA00008816"/>
    </source>
</evidence>
<evidence type="ECO:0000256" key="5">
    <source>
        <dbReference type="ARBA" id="ARBA00023136"/>
    </source>
</evidence>
<dbReference type="OrthoDB" id="8907274at2759"/>
<keyword evidence="5 6" id="KW-0472">Membrane</keyword>